<feature type="compositionally biased region" description="Polar residues" evidence="1">
    <location>
        <begin position="123"/>
        <end position="140"/>
    </location>
</feature>
<feature type="transmembrane region" description="Helical" evidence="2">
    <location>
        <begin position="12"/>
        <end position="33"/>
    </location>
</feature>
<sequence length="140" mass="15527">MRTDSVLEKMSLYAINRGAMTSLWALLQLIFFLAMPGSFVFMLFILPSCQLYVISVCGMLMSRKSLLEELRGQDGIISTHEMTGEVNEGTRRNFSGNSANGAVHVTTSIVRWIDRIPEDQENGTEINAEKNTSSSSTSEP</sequence>
<gene>
    <name evidence="4" type="ORF">DFH08DRAFT_894504</name>
</gene>
<evidence type="ECO:0000313" key="5">
    <source>
        <dbReference type="Proteomes" id="UP001218218"/>
    </source>
</evidence>
<dbReference type="InterPro" id="IPR045339">
    <property type="entry name" value="DUF6534"/>
</dbReference>
<evidence type="ECO:0000256" key="2">
    <source>
        <dbReference type="SAM" id="Phobius"/>
    </source>
</evidence>
<proteinExistence type="predicted"/>
<accession>A0AAD6ZB50</accession>
<dbReference type="Pfam" id="PF20152">
    <property type="entry name" value="DUF6534"/>
    <property type="match status" value="1"/>
</dbReference>
<protein>
    <recommendedName>
        <fullName evidence="3">DUF6534 domain-containing protein</fullName>
    </recommendedName>
</protein>
<evidence type="ECO:0000256" key="1">
    <source>
        <dbReference type="SAM" id="MobiDB-lite"/>
    </source>
</evidence>
<keyword evidence="2" id="KW-0472">Membrane</keyword>
<feature type="domain" description="DUF6534" evidence="3">
    <location>
        <begin position="3"/>
        <end position="65"/>
    </location>
</feature>
<dbReference type="AlphaFoldDB" id="A0AAD6ZB50"/>
<reference evidence="4" key="1">
    <citation type="submission" date="2023-03" db="EMBL/GenBank/DDBJ databases">
        <title>Massive genome expansion in bonnet fungi (Mycena s.s.) driven by repeated elements and novel gene families across ecological guilds.</title>
        <authorList>
            <consortium name="Lawrence Berkeley National Laboratory"/>
            <person name="Harder C.B."/>
            <person name="Miyauchi S."/>
            <person name="Viragh M."/>
            <person name="Kuo A."/>
            <person name="Thoen E."/>
            <person name="Andreopoulos B."/>
            <person name="Lu D."/>
            <person name="Skrede I."/>
            <person name="Drula E."/>
            <person name="Henrissat B."/>
            <person name="Morin E."/>
            <person name="Kohler A."/>
            <person name="Barry K."/>
            <person name="LaButti K."/>
            <person name="Morin E."/>
            <person name="Salamov A."/>
            <person name="Lipzen A."/>
            <person name="Mereny Z."/>
            <person name="Hegedus B."/>
            <person name="Baldrian P."/>
            <person name="Stursova M."/>
            <person name="Weitz H."/>
            <person name="Taylor A."/>
            <person name="Grigoriev I.V."/>
            <person name="Nagy L.G."/>
            <person name="Martin F."/>
            <person name="Kauserud H."/>
        </authorList>
    </citation>
    <scope>NUCLEOTIDE SEQUENCE</scope>
    <source>
        <strain evidence="4">CBHHK002</strain>
    </source>
</reference>
<keyword evidence="2" id="KW-0812">Transmembrane</keyword>
<organism evidence="4 5">
    <name type="scientific">Mycena albidolilacea</name>
    <dbReference type="NCBI Taxonomy" id="1033008"/>
    <lineage>
        <taxon>Eukaryota</taxon>
        <taxon>Fungi</taxon>
        <taxon>Dikarya</taxon>
        <taxon>Basidiomycota</taxon>
        <taxon>Agaricomycotina</taxon>
        <taxon>Agaricomycetes</taxon>
        <taxon>Agaricomycetidae</taxon>
        <taxon>Agaricales</taxon>
        <taxon>Marasmiineae</taxon>
        <taxon>Mycenaceae</taxon>
        <taxon>Mycena</taxon>
    </lineage>
</organism>
<evidence type="ECO:0000313" key="4">
    <source>
        <dbReference type="EMBL" id="KAJ7315027.1"/>
    </source>
</evidence>
<name>A0AAD6ZB50_9AGAR</name>
<dbReference type="Proteomes" id="UP001218218">
    <property type="component" value="Unassembled WGS sequence"/>
</dbReference>
<dbReference type="EMBL" id="JARIHO010000064">
    <property type="protein sequence ID" value="KAJ7315027.1"/>
    <property type="molecule type" value="Genomic_DNA"/>
</dbReference>
<keyword evidence="2" id="KW-1133">Transmembrane helix</keyword>
<feature type="region of interest" description="Disordered" evidence="1">
    <location>
        <begin position="120"/>
        <end position="140"/>
    </location>
</feature>
<comment type="caution">
    <text evidence="4">The sequence shown here is derived from an EMBL/GenBank/DDBJ whole genome shotgun (WGS) entry which is preliminary data.</text>
</comment>
<evidence type="ECO:0000259" key="3">
    <source>
        <dbReference type="Pfam" id="PF20152"/>
    </source>
</evidence>
<feature type="transmembrane region" description="Helical" evidence="2">
    <location>
        <begin position="39"/>
        <end position="61"/>
    </location>
</feature>
<keyword evidence="5" id="KW-1185">Reference proteome</keyword>